<dbReference type="EMBL" id="AP028913">
    <property type="protein sequence ID" value="BES94053.1"/>
    <property type="molecule type" value="Genomic_DNA"/>
</dbReference>
<organism evidence="1 2">
    <name type="scientific">Nesidiocoris tenuis</name>
    <dbReference type="NCBI Taxonomy" id="355587"/>
    <lineage>
        <taxon>Eukaryota</taxon>
        <taxon>Metazoa</taxon>
        <taxon>Ecdysozoa</taxon>
        <taxon>Arthropoda</taxon>
        <taxon>Hexapoda</taxon>
        <taxon>Insecta</taxon>
        <taxon>Pterygota</taxon>
        <taxon>Neoptera</taxon>
        <taxon>Paraneoptera</taxon>
        <taxon>Hemiptera</taxon>
        <taxon>Heteroptera</taxon>
        <taxon>Panheteroptera</taxon>
        <taxon>Cimicomorpha</taxon>
        <taxon>Miridae</taxon>
        <taxon>Dicyphina</taxon>
        <taxon>Nesidiocoris</taxon>
    </lineage>
</organism>
<reference evidence="1 2" key="1">
    <citation type="submission" date="2023-09" db="EMBL/GenBank/DDBJ databases">
        <title>Nesidiocoris tenuis whole genome shotgun sequence.</title>
        <authorList>
            <person name="Shibata T."/>
            <person name="Shimoda M."/>
            <person name="Kobayashi T."/>
            <person name="Uehara T."/>
        </authorList>
    </citation>
    <scope>NUCLEOTIDE SEQUENCE [LARGE SCALE GENOMIC DNA]</scope>
    <source>
        <strain evidence="1 2">Japan</strain>
    </source>
</reference>
<name>A0ABN7APQ8_9HEMI</name>
<evidence type="ECO:0000313" key="2">
    <source>
        <dbReference type="Proteomes" id="UP001307889"/>
    </source>
</evidence>
<evidence type="ECO:0008006" key="3">
    <source>
        <dbReference type="Google" id="ProtNLM"/>
    </source>
</evidence>
<protein>
    <recommendedName>
        <fullName evidence="3">Reverse transcriptase domain-containing protein</fullName>
    </recommendedName>
</protein>
<gene>
    <name evidence="1" type="ORF">NTJ_06862</name>
</gene>
<accession>A0ABN7APQ8</accession>
<dbReference type="Proteomes" id="UP001307889">
    <property type="component" value="Chromosome 5"/>
</dbReference>
<keyword evidence="2" id="KW-1185">Reference proteome</keyword>
<sequence>MVDVDVTANLIEKVARSMRGSAGPSGTNASQWQNMLLRFGAHSNQLREAIASLIRRMANNNVDWNRIKALLARRAVALDKCPGVRPIGVSEVLQRICAKAVAWTTGDDLKEACGSDQLSAGLKSGIEGAIHAMSAIFEEDQTECILLVDARNAFNQLSRPLALWNARIFWPRCARFLFNSYRGYPLILFRQNNAFLLSREGTTQGDPLGAMMYAVGTLQLIKELKSPNWKQMWYADDSSCAGSIARVREWFNSCYELGPKWGYIPEPEKSFLIVKAGLEEEARAEFQDLDVQIVPSHRFLGGVIGPVVNKRAYVQEKVEKWSGYTIKLAKVAKKSPQAVHAVVTKSFQHEWGFLQRVTGGFTEEYKPLQLSIQRHLMPAILGREITELETELLTLPARLGGLGINDPVTEQDEAHRASQQACALLIEALREGTELNYANHLDTVAHTIKEERVYKNEALEQRRRDLVTRMEEENPRLARIQDRVNGNSQWLTIVPSSADGFDLDPIQFRDALAMRYGHTPQNLPSSCDGCGAAFDLNHALNCKKGGLVKRGHDSVRDDCLEIAKLVWGGAVREPVLRNGNDGSPELVADMKLQGVWDSVRPAFFDHRIINADAASHSSRTWNSIAESAAREKHMKYDQAAEDKRGSFSPLICSCDGALHREYGVFQKRMAQALATKWEKPYSAILGWVRVRTQLSIIRATSMRLRNGRSQVKALGLEDGAGLPSVED</sequence>
<proteinExistence type="predicted"/>
<evidence type="ECO:0000313" key="1">
    <source>
        <dbReference type="EMBL" id="BES94053.1"/>
    </source>
</evidence>